<evidence type="ECO:0000313" key="4">
    <source>
        <dbReference type="Proteomes" id="UP000233727"/>
    </source>
</evidence>
<reference evidence="3 4" key="1">
    <citation type="submission" date="2017-10" db="EMBL/GenBank/DDBJ databases">
        <title>Bifidobacterium genomics.</title>
        <authorList>
            <person name="Lugli G.A."/>
            <person name="Milani C."/>
            <person name="Mancabelli L."/>
        </authorList>
    </citation>
    <scope>NUCLEOTIDE SEQUENCE [LARGE SCALE GENOMIC DNA]</scope>
    <source>
        <strain evidence="3 4">1542B</strain>
    </source>
</reference>
<dbReference type="STRING" id="33905.BTHE_1991"/>
<dbReference type="Gene3D" id="2.30.30.320">
    <property type="entry name" value="DUF1653-like domain"/>
    <property type="match status" value="1"/>
</dbReference>
<gene>
    <name evidence="3" type="ORF">CQR47_0094</name>
</gene>
<name>A0A2N3QNT1_9BIFI</name>
<sequence>MNNSQDPHTPAETEPPAPAQSNSDRRIIRGRIYRHFKGDRYLVEDFATDSESGLPVVVYRKLYGDGSLWVRPLEMFAGEVDRAKYPDVRQRYRFELEDIPSVNHH</sequence>
<dbReference type="InterPro" id="IPR023387">
    <property type="entry name" value="DUF1653-like_dom"/>
</dbReference>
<dbReference type="Pfam" id="PF07866">
    <property type="entry name" value="DUF1653"/>
    <property type="match status" value="1"/>
</dbReference>
<evidence type="ECO:0000313" key="3">
    <source>
        <dbReference type="EMBL" id="PKU93320.1"/>
    </source>
</evidence>
<dbReference type="AlphaFoldDB" id="A0A2N3QNT1"/>
<dbReference type="RefSeq" id="WP_101454872.1">
    <property type="nucleotide sequence ID" value="NZ_PCGY01000002.1"/>
</dbReference>
<evidence type="ECO:0000256" key="1">
    <source>
        <dbReference type="SAM" id="MobiDB-lite"/>
    </source>
</evidence>
<proteinExistence type="predicted"/>
<feature type="domain" description="DUF1653" evidence="2">
    <location>
        <begin position="32"/>
        <end position="95"/>
    </location>
</feature>
<comment type="caution">
    <text evidence="3">The sequence shown here is derived from an EMBL/GenBank/DDBJ whole genome shotgun (WGS) entry which is preliminary data.</text>
</comment>
<dbReference type="InterPro" id="IPR037135">
    <property type="entry name" value="DUF1653-like_dom_sf"/>
</dbReference>
<dbReference type="EMBL" id="PCGY01000002">
    <property type="protein sequence ID" value="PKU93320.1"/>
    <property type="molecule type" value="Genomic_DNA"/>
</dbReference>
<organism evidence="3 4">
    <name type="scientific">Bifidobacterium thermophilum</name>
    <dbReference type="NCBI Taxonomy" id="33905"/>
    <lineage>
        <taxon>Bacteria</taxon>
        <taxon>Bacillati</taxon>
        <taxon>Actinomycetota</taxon>
        <taxon>Actinomycetes</taxon>
        <taxon>Bifidobacteriales</taxon>
        <taxon>Bifidobacteriaceae</taxon>
        <taxon>Bifidobacterium</taxon>
    </lineage>
</organism>
<evidence type="ECO:0000259" key="2">
    <source>
        <dbReference type="Pfam" id="PF07866"/>
    </source>
</evidence>
<dbReference type="Proteomes" id="UP000233727">
    <property type="component" value="Unassembled WGS sequence"/>
</dbReference>
<protein>
    <submittedName>
        <fullName evidence="3">PKD protein</fullName>
    </submittedName>
</protein>
<accession>A0A2N3QNT1</accession>
<feature type="region of interest" description="Disordered" evidence="1">
    <location>
        <begin position="1"/>
        <end position="24"/>
    </location>
</feature>